<name>A0A9W3KT17_9BACI</name>
<evidence type="ECO:0000256" key="1">
    <source>
        <dbReference type="SAM" id="Phobius"/>
    </source>
</evidence>
<reference evidence="2 3" key="1">
    <citation type="submission" date="2014-03" db="EMBL/GenBank/DDBJ databases">
        <title>The Complete Genome Sequence of Bacillus bombyseptieus.</title>
        <authorList>
            <person name="Cheng T."/>
            <person name="Lin P."/>
            <person name="Jin S."/>
            <person name="Wu Y."/>
            <person name="Fu B."/>
            <person name="Long R."/>
            <person name="Liu D."/>
            <person name="Guo Y."/>
            <person name="Peng L."/>
            <person name="Xia Q."/>
        </authorList>
    </citation>
    <scope>NUCLEOTIDE SEQUENCE [LARGE SCALE GENOMIC DNA]</scope>
    <source>
        <strain evidence="3">wang</strain>
    </source>
</reference>
<dbReference type="KEGG" id="bby:CY96_14595"/>
<sequence>MIFSLQPEVRSRLNGLFMSIFFLGVAVGSFFRGWSVALWIGIAFPTIALLYFATEK</sequence>
<dbReference type="Proteomes" id="UP000031778">
    <property type="component" value="Chromosome"/>
</dbReference>
<protein>
    <submittedName>
        <fullName evidence="2">MFS transporter</fullName>
    </submittedName>
</protein>
<accession>A0A9W3KT17</accession>
<feature type="transmembrane region" description="Helical" evidence="1">
    <location>
        <begin position="37"/>
        <end position="54"/>
    </location>
</feature>
<keyword evidence="1" id="KW-1133">Transmembrane helix</keyword>
<dbReference type="AlphaFoldDB" id="A0A9W3KT17"/>
<keyword evidence="3" id="KW-1185">Reference proteome</keyword>
<keyword evidence="1" id="KW-0472">Membrane</keyword>
<dbReference type="EMBL" id="CP007512">
    <property type="protein sequence ID" value="AHX19172.1"/>
    <property type="molecule type" value="Genomic_DNA"/>
</dbReference>
<organism evidence="2 3">
    <name type="scientific">Bacillus bombysepticus str. Wang</name>
    <dbReference type="NCBI Taxonomy" id="1330043"/>
    <lineage>
        <taxon>Bacteria</taxon>
        <taxon>Bacillati</taxon>
        <taxon>Bacillota</taxon>
        <taxon>Bacilli</taxon>
        <taxon>Bacillales</taxon>
        <taxon>Bacillaceae</taxon>
        <taxon>Bacillus</taxon>
        <taxon>Bacillus cereus group</taxon>
    </lineage>
</organism>
<feature type="transmembrane region" description="Helical" evidence="1">
    <location>
        <begin position="12"/>
        <end position="31"/>
    </location>
</feature>
<keyword evidence="1" id="KW-0812">Transmembrane</keyword>
<gene>
    <name evidence="2" type="ORF">CY96_14595</name>
</gene>
<evidence type="ECO:0000313" key="2">
    <source>
        <dbReference type="EMBL" id="AHX19172.1"/>
    </source>
</evidence>
<evidence type="ECO:0000313" key="3">
    <source>
        <dbReference type="Proteomes" id="UP000031778"/>
    </source>
</evidence>
<proteinExistence type="predicted"/>